<dbReference type="AlphaFoldDB" id="A0AAD8AAV5"/>
<dbReference type="Proteomes" id="UP001233999">
    <property type="component" value="Unassembled WGS sequence"/>
</dbReference>
<accession>A0AAD8AAV5</accession>
<evidence type="ECO:0000313" key="3">
    <source>
        <dbReference type="EMBL" id="KAJ9595672.1"/>
    </source>
</evidence>
<keyword evidence="1" id="KW-0175">Coiled coil</keyword>
<proteinExistence type="predicted"/>
<evidence type="ECO:0000256" key="1">
    <source>
        <dbReference type="SAM" id="Coils"/>
    </source>
</evidence>
<feature type="domain" description="Sorting nexin/Vps5-like C-terminal" evidence="2">
    <location>
        <begin position="7"/>
        <end position="157"/>
    </location>
</feature>
<sequence length="175" mass="20222">VADSYIKISTGLVQLSTIDNSDLEKFLTKVAETFEKARKIEGRVASDEDLKLSDTLRYYMRDSFAAKRLLYRRLRCLANYENANRNLERARTKNKDVHAAELAQQQACEKFEQMSDKGKEELMDFKTRRVAAFRKNLVDLAELELKHAKAQVQLFKNCLVALKEDDQISGKKIEI</sequence>
<dbReference type="Gene3D" id="1.20.1270.60">
    <property type="entry name" value="Arfaptin homology (AH) domain/BAR domain"/>
    <property type="match status" value="1"/>
</dbReference>
<comment type="caution">
    <text evidence="3">The sequence shown here is derived from an EMBL/GenBank/DDBJ whole genome shotgun (WGS) entry which is preliminary data.</text>
</comment>
<dbReference type="PANTHER" id="PTHR45850">
    <property type="entry name" value="SORTING NEXIN FAMILY MEMBER"/>
    <property type="match status" value="1"/>
</dbReference>
<evidence type="ECO:0000313" key="4">
    <source>
        <dbReference type="Proteomes" id="UP001233999"/>
    </source>
</evidence>
<dbReference type="InterPro" id="IPR027267">
    <property type="entry name" value="AH/BAR_dom_sf"/>
</dbReference>
<keyword evidence="4" id="KW-1185">Reference proteome</keyword>
<gene>
    <name evidence="3" type="ORF">L9F63_013138</name>
</gene>
<name>A0AAD8AAV5_DIPPU</name>
<dbReference type="EMBL" id="JASPKZ010002320">
    <property type="protein sequence ID" value="KAJ9595672.1"/>
    <property type="molecule type" value="Genomic_DNA"/>
</dbReference>
<dbReference type="PANTHER" id="PTHR45850:SF1">
    <property type="entry name" value="SORTING NEXIN 6, ISOFORM B"/>
    <property type="match status" value="1"/>
</dbReference>
<feature type="non-terminal residue" evidence="3">
    <location>
        <position position="1"/>
    </location>
</feature>
<reference evidence="3" key="2">
    <citation type="submission" date="2023-05" db="EMBL/GenBank/DDBJ databases">
        <authorList>
            <person name="Fouks B."/>
        </authorList>
    </citation>
    <scope>NUCLEOTIDE SEQUENCE</scope>
    <source>
        <strain evidence="3">Stay&amp;Tobe</strain>
        <tissue evidence="3">Testes</tissue>
    </source>
</reference>
<dbReference type="Pfam" id="PF09325">
    <property type="entry name" value="Vps5"/>
    <property type="match status" value="1"/>
</dbReference>
<feature type="coiled-coil region" evidence="1">
    <location>
        <begin position="73"/>
        <end position="100"/>
    </location>
</feature>
<organism evidence="3 4">
    <name type="scientific">Diploptera punctata</name>
    <name type="common">Pacific beetle cockroach</name>
    <dbReference type="NCBI Taxonomy" id="6984"/>
    <lineage>
        <taxon>Eukaryota</taxon>
        <taxon>Metazoa</taxon>
        <taxon>Ecdysozoa</taxon>
        <taxon>Arthropoda</taxon>
        <taxon>Hexapoda</taxon>
        <taxon>Insecta</taxon>
        <taxon>Pterygota</taxon>
        <taxon>Neoptera</taxon>
        <taxon>Polyneoptera</taxon>
        <taxon>Dictyoptera</taxon>
        <taxon>Blattodea</taxon>
        <taxon>Blaberoidea</taxon>
        <taxon>Blaberidae</taxon>
        <taxon>Diplopterinae</taxon>
        <taxon>Diploptera</taxon>
    </lineage>
</organism>
<dbReference type="GO" id="GO:0090389">
    <property type="term" value="P:phagosome-lysosome fusion involved in apoptotic cell clearance"/>
    <property type="evidence" value="ECO:0007669"/>
    <property type="project" value="TreeGrafter"/>
</dbReference>
<reference evidence="3" key="1">
    <citation type="journal article" date="2023" name="IScience">
        <title>Live-bearing cockroach genome reveals convergent evolutionary mechanisms linked to viviparity in insects and beyond.</title>
        <authorList>
            <person name="Fouks B."/>
            <person name="Harrison M.C."/>
            <person name="Mikhailova A.A."/>
            <person name="Marchal E."/>
            <person name="English S."/>
            <person name="Carruthers M."/>
            <person name="Jennings E.C."/>
            <person name="Chiamaka E.L."/>
            <person name="Frigard R.A."/>
            <person name="Pippel M."/>
            <person name="Attardo G.M."/>
            <person name="Benoit J.B."/>
            <person name="Bornberg-Bauer E."/>
            <person name="Tobe S.S."/>
        </authorList>
    </citation>
    <scope>NUCLEOTIDE SEQUENCE</scope>
    <source>
        <strain evidence="3">Stay&amp;Tobe</strain>
    </source>
</reference>
<evidence type="ECO:0000259" key="2">
    <source>
        <dbReference type="Pfam" id="PF09325"/>
    </source>
</evidence>
<dbReference type="InterPro" id="IPR015404">
    <property type="entry name" value="Vps5_C"/>
</dbReference>
<dbReference type="FunFam" id="1.20.1270.60:FF:000008">
    <property type="entry name" value="Sorting nexin"/>
    <property type="match status" value="1"/>
</dbReference>
<feature type="non-terminal residue" evidence="3">
    <location>
        <position position="175"/>
    </location>
</feature>
<protein>
    <recommendedName>
        <fullName evidence="2">Sorting nexin/Vps5-like C-terminal domain-containing protein</fullName>
    </recommendedName>
</protein>